<gene>
    <name evidence="1" type="ORF">PYW08_007121</name>
</gene>
<accession>A0ACC2R9I4</accession>
<evidence type="ECO:0000313" key="1">
    <source>
        <dbReference type="EMBL" id="KAJ8736465.1"/>
    </source>
</evidence>
<name>A0ACC2R9I4_9NEOP</name>
<protein>
    <submittedName>
        <fullName evidence="1">Uncharacterized protein</fullName>
    </submittedName>
</protein>
<dbReference type="EMBL" id="CM056778">
    <property type="protein sequence ID" value="KAJ8736465.1"/>
    <property type="molecule type" value="Genomic_DNA"/>
</dbReference>
<organism evidence="1 2">
    <name type="scientific">Mythimna loreyi</name>
    <dbReference type="NCBI Taxonomy" id="667449"/>
    <lineage>
        <taxon>Eukaryota</taxon>
        <taxon>Metazoa</taxon>
        <taxon>Ecdysozoa</taxon>
        <taxon>Arthropoda</taxon>
        <taxon>Hexapoda</taxon>
        <taxon>Insecta</taxon>
        <taxon>Pterygota</taxon>
        <taxon>Neoptera</taxon>
        <taxon>Endopterygota</taxon>
        <taxon>Lepidoptera</taxon>
        <taxon>Glossata</taxon>
        <taxon>Ditrysia</taxon>
        <taxon>Noctuoidea</taxon>
        <taxon>Noctuidae</taxon>
        <taxon>Noctuinae</taxon>
        <taxon>Hadenini</taxon>
        <taxon>Mythimna</taxon>
    </lineage>
</organism>
<keyword evidence="2" id="KW-1185">Reference proteome</keyword>
<proteinExistence type="predicted"/>
<sequence>MRVLGEEQQQLCPCYKEYADFLKLAELEDCGLIIYCHRTRTDNIRQVDSFEPTVSTSRDVFIIHNKKDVKITTSELATELDKNKIKCPRCRKAFEHAQELMQEVKSIERNIIMGICDHCRKKAQTITNRVCACDETVRKFINVIGEQKEYINKYVKIWLSKIGRFKEGKILNKSQQITPRAYSDFKFNRDLKSPASSLKLQVEQMFYSDKHESGLDLNKKISKTDINVHIKQGVAFVQPDESRATSLAHVSQASENLNIVPSPSLVGSDTFVEAHDRVKALPKTSIIHHKQDEILEKVPSADAKDELKRRHDLSLRQMMRREKDSIHKRPDVYETPKMVPWEQKEPVSKYNVESEADVRIPIKIKQDSGLYGIRAQSKRPKYVSSKTAEAGSRDSNLKPRKSEKYSQQKIEKRVYDFEERPKKDKKQEDYFITHKKLRSRSDSHKIKKQSQHGTQSKIRSIESAGTVLTSQYSSFFFSKDKDKKKERNLTKLNVTSSHLITVTKEKFHLQTEKKKQEEERRQKLAQEAKKQKAEEKRRQVIEKQEDLEKKISGESTQFKATKKKKLEVAKSKSTKGTDTKGTHTKGTDTKGTPTKGTEKLSRKKLSREKADISMEGQAAVSMSKIQISISKEQADTSKELTESQAEIIRLKDEHLQEKEAIYRKKHPDLGAKKKVTESSEHKPKEIELEFKQIKMEKELSDHILKLVRIKQAKMVPRDFQLGKPVSREISKPAVVYVPAIEPKIKCHHIENGQDVSVCLLCLKELESETLSSDSKKNLSVDKTDIIIGEKIFQYIPPLEKIEEPEGVTILLHKDFYAESKHELNEIEITPQETITPFGVKSKKDVKEFQFDATSYKGVTRYALSDRAFIDRGWTMLPTEKVVRKMNVYRMRPAHPEFDWFEHNKNKRLMTYDTGERLAVEMAEFDDNGRGRWYYRSGRLALDYYDAKETNARQRVVIYSSGEPDERGRTHPITILATFDYNGNGIVFDHAGKIRLKYNQNEGVVLDRTIGPVSHWQWHSLNDPPVLQQVMIDTQMAHKDPDILKFGSPSEIKNEVANEEMLAIEFDNFIKEKNKKLSQKFKPFQIKMKALKINEYFSLKVLDQATVYLIFRDGLTNLKLNIGMILDHQEIVDTDTAEVGDVSNSLERFPARTDSLAGLQRSVAYAQRYERQHAERERRLRLPEPSASVDLMTAAASPPIRLPLRTVPIGSSISNSFSSRKPANNLYYDSRLLC</sequence>
<dbReference type="Proteomes" id="UP001231649">
    <property type="component" value="Chromosome 2"/>
</dbReference>
<comment type="caution">
    <text evidence="1">The sequence shown here is derived from an EMBL/GenBank/DDBJ whole genome shotgun (WGS) entry which is preliminary data.</text>
</comment>
<evidence type="ECO:0000313" key="2">
    <source>
        <dbReference type="Proteomes" id="UP001231649"/>
    </source>
</evidence>
<reference evidence="1" key="1">
    <citation type="submission" date="2023-03" db="EMBL/GenBank/DDBJ databases">
        <title>Chromosome-level genomes of two armyworms, Mythimna separata and Mythimna loreyi, provide insights into the biosynthesis and reception of sex pheromones.</title>
        <authorList>
            <person name="Zhao H."/>
        </authorList>
    </citation>
    <scope>NUCLEOTIDE SEQUENCE</scope>
    <source>
        <strain evidence="1">BeijingLab</strain>
    </source>
</reference>